<protein>
    <submittedName>
        <fullName evidence="2">Uncharacterized protein</fullName>
    </submittedName>
</protein>
<evidence type="ECO:0000313" key="2">
    <source>
        <dbReference type="EMBL" id="OFE13189.1"/>
    </source>
</evidence>
<sequence length="273" mass="25706">MPASGRPGAPGTDSASGAAGSTAAGGSTVGSGGLEAYGDRSNSGGLNRIPPASTAGTGAGGQSPGQGGASQGTTGQGSAGQSGTGQGSSGQASAGQGSAGSAAGGGAGVMTASQRVAVLDGELGGAYGDFDGLILAERSRAQRRANEVGDDPAGLYDEDSGQGSGGDGGSGSLPGVTGVQTAGVSGVSGFPGGDGRGPQAGGSGGSVGGVNGGPAGEQRETFPVPDDIPPGGGDDVVARQIREAALREPDPELREALWDEYRRYTGLEITGAE</sequence>
<proteinExistence type="predicted"/>
<gene>
    <name evidence="2" type="ORF">PHACT_08575</name>
</gene>
<evidence type="ECO:0000256" key="1">
    <source>
        <dbReference type="SAM" id="MobiDB-lite"/>
    </source>
</evidence>
<dbReference type="AlphaFoldDB" id="A0A1E8CL86"/>
<comment type="caution">
    <text evidence="2">The sequence shown here is derived from an EMBL/GenBank/DDBJ whole genome shotgun (WGS) entry which is preliminary data.</text>
</comment>
<feature type="compositionally biased region" description="Low complexity" evidence="1">
    <location>
        <begin position="89"/>
        <end position="101"/>
    </location>
</feature>
<feature type="compositionally biased region" description="Low complexity" evidence="1">
    <location>
        <begin position="9"/>
        <end position="26"/>
    </location>
</feature>
<reference evidence="3" key="1">
    <citation type="submission" date="2016-07" db="EMBL/GenBank/DDBJ databases">
        <authorList>
            <person name="Florea S."/>
            <person name="Webb J.S."/>
            <person name="Jaromczyk J."/>
            <person name="Schardl C.L."/>
        </authorList>
    </citation>
    <scope>NUCLEOTIDE SEQUENCE [LARGE SCALE GENOMIC DNA]</scope>
    <source>
        <strain evidence="3">KCTC 42131</strain>
    </source>
</reference>
<dbReference type="Proteomes" id="UP000175669">
    <property type="component" value="Unassembled WGS sequence"/>
</dbReference>
<feature type="compositionally biased region" description="Low complexity" evidence="1">
    <location>
        <begin position="173"/>
        <end position="188"/>
    </location>
</feature>
<dbReference type="EMBL" id="MASR01000001">
    <property type="protein sequence ID" value="OFE13189.1"/>
    <property type="molecule type" value="Genomic_DNA"/>
</dbReference>
<dbReference type="STRING" id="1524254.PHACT_08575"/>
<organism evidence="2 3">
    <name type="scientific">Pseudohongiella acticola</name>
    <dbReference type="NCBI Taxonomy" id="1524254"/>
    <lineage>
        <taxon>Bacteria</taxon>
        <taxon>Pseudomonadati</taxon>
        <taxon>Pseudomonadota</taxon>
        <taxon>Gammaproteobacteria</taxon>
        <taxon>Pseudomonadales</taxon>
        <taxon>Pseudohongiellaceae</taxon>
        <taxon>Pseudohongiella</taxon>
    </lineage>
</organism>
<accession>A0A1E8CL86</accession>
<name>A0A1E8CL86_9GAMM</name>
<feature type="region of interest" description="Disordered" evidence="1">
    <location>
        <begin position="1"/>
        <end position="108"/>
    </location>
</feature>
<dbReference type="RefSeq" id="WP_070116900.1">
    <property type="nucleotide sequence ID" value="NZ_MASR01000001.1"/>
</dbReference>
<feature type="region of interest" description="Disordered" evidence="1">
    <location>
        <begin position="142"/>
        <end position="234"/>
    </location>
</feature>
<evidence type="ECO:0000313" key="3">
    <source>
        <dbReference type="Proteomes" id="UP000175669"/>
    </source>
</evidence>
<keyword evidence="3" id="KW-1185">Reference proteome</keyword>
<feature type="compositionally biased region" description="Gly residues" evidence="1">
    <location>
        <begin position="57"/>
        <end position="88"/>
    </location>
</feature>
<feature type="compositionally biased region" description="Gly residues" evidence="1">
    <location>
        <begin position="162"/>
        <end position="172"/>
    </location>
</feature>
<feature type="compositionally biased region" description="Gly residues" evidence="1">
    <location>
        <begin position="189"/>
        <end position="215"/>
    </location>
</feature>
<dbReference type="OrthoDB" id="7066449at2"/>